<dbReference type="RefSeq" id="WP_119664870.1">
    <property type="nucleotide sequence ID" value="NZ_QXJK01000006.1"/>
</dbReference>
<dbReference type="Gene3D" id="3.40.50.2300">
    <property type="match status" value="1"/>
</dbReference>
<sequence length="163" mass="16933">MTNTTPNAQPESIVFVCQSNRGKSAMAAGLFAKRAADAGLSVHIDSAGTRAEDGTTYNEESAESLARVSATMGAPDQAGPQRATAEMLGSADRVIVVGGADLGEVSGFDAATSAHVSRWTPAEPSEEGFEGAERMDLLRDRIDAYVTDLVDEITAAHGDSENS</sequence>
<dbReference type="OrthoDB" id="9799372at2"/>
<keyword evidence="3" id="KW-1185">Reference proteome</keyword>
<name>A0A418Q721_9CORY</name>
<evidence type="ECO:0000259" key="1">
    <source>
        <dbReference type="SMART" id="SM00226"/>
    </source>
</evidence>
<dbReference type="InterPro" id="IPR036196">
    <property type="entry name" value="Ptyr_pPase_sf"/>
</dbReference>
<proteinExistence type="predicted"/>
<accession>A0A418Q721</accession>
<reference evidence="2 3" key="1">
    <citation type="submission" date="2018-09" db="EMBL/GenBank/DDBJ databases">
        <title>Optimization and identification of Corynebacterium falsenii FN1-14 from fish paste.</title>
        <authorList>
            <person name="Daroonpunt R."/>
            <person name="Tanasupawat S."/>
        </authorList>
    </citation>
    <scope>NUCLEOTIDE SEQUENCE [LARGE SCALE GENOMIC DNA]</scope>
    <source>
        <strain evidence="2 3">FN1-14</strain>
    </source>
</reference>
<dbReference type="EMBL" id="QXJK01000006">
    <property type="protein sequence ID" value="RIX34645.1"/>
    <property type="molecule type" value="Genomic_DNA"/>
</dbReference>
<dbReference type="InterPro" id="IPR023485">
    <property type="entry name" value="Ptyr_pPase"/>
</dbReference>
<dbReference type="STRING" id="1451189.CFAL_03365"/>
<protein>
    <submittedName>
        <fullName evidence="2">Low molecular weight phosphatase family protein</fullName>
    </submittedName>
</protein>
<gene>
    <name evidence="2" type="ORF">D3M95_07140</name>
</gene>
<dbReference type="SMART" id="SM00226">
    <property type="entry name" value="LMWPc"/>
    <property type="match status" value="1"/>
</dbReference>
<dbReference type="SUPFAM" id="SSF52788">
    <property type="entry name" value="Phosphotyrosine protein phosphatases I"/>
    <property type="match status" value="1"/>
</dbReference>
<dbReference type="Pfam" id="PF01451">
    <property type="entry name" value="LMWPc"/>
    <property type="match status" value="1"/>
</dbReference>
<evidence type="ECO:0000313" key="2">
    <source>
        <dbReference type="EMBL" id="RIX34645.1"/>
    </source>
</evidence>
<dbReference type="Proteomes" id="UP000285278">
    <property type="component" value="Unassembled WGS sequence"/>
</dbReference>
<dbReference type="AlphaFoldDB" id="A0A418Q721"/>
<evidence type="ECO:0000313" key="3">
    <source>
        <dbReference type="Proteomes" id="UP000285278"/>
    </source>
</evidence>
<feature type="domain" description="Phosphotyrosine protein phosphatase I" evidence="1">
    <location>
        <begin position="11"/>
        <end position="148"/>
    </location>
</feature>
<comment type="caution">
    <text evidence="2">The sequence shown here is derived from an EMBL/GenBank/DDBJ whole genome shotgun (WGS) entry which is preliminary data.</text>
</comment>
<organism evidence="2 3">
    <name type="scientific">Corynebacterium falsenii</name>
    <dbReference type="NCBI Taxonomy" id="108486"/>
    <lineage>
        <taxon>Bacteria</taxon>
        <taxon>Bacillati</taxon>
        <taxon>Actinomycetota</taxon>
        <taxon>Actinomycetes</taxon>
        <taxon>Mycobacteriales</taxon>
        <taxon>Corynebacteriaceae</taxon>
        <taxon>Corynebacterium</taxon>
    </lineage>
</organism>